<feature type="transmembrane region" description="Helical" evidence="13">
    <location>
        <begin position="232"/>
        <end position="252"/>
    </location>
</feature>
<organism evidence="14 15">
    <name type="scientific">Engystomops pustulosus</name>
    <name type="common">Tungara frog</name>
    <name type="synonym">Physalaemus pustulosus</name>
    <dbReference type="NCBI Taxonomy" id="76066"/>
    <lineage>
        <taxon>Eukaryota</taxon>
        <taxon>Metazoa</taxon>
        <taxon>Chordata</taxon>
        <taxon>Craniata</taxon>
        <taxon>Vertebrata</taxon>
        <taxon>Euteleostomi</taxon>
        <taxon>Amphibia</taxon>
        <taxon>Batrachia</taxon>
        <taxon>Anura</taxon>
        <taxon>Neobatrachia</taxon>
        <taxon>Hyloidea</taxon>
        <taxon>Leptodactylidae</taxon>
        <taxon>Leiuperinae</taxon>
        <taxon>Engystomops</taxon>
    </lineage>
</organism>
<evidence type="ECO:0000313" key="15">
    <source>
        <dbReference type="Proteomes" id="UP000824782"/>
    </source>
</evidence>
<dbReference type="Pfam" id="PF05296">
    <property type="entry name" value="TAS2R"/>
    <property type="match status" value="1"/>
</dbReference>
<keyword evidence="9 12" id="KW-0675">Receptor</keyword>
<keyword evidence="15" id="KW-1185">Reference proteome</keyword>
<dbReference type="GO" id="GO:0004930">
    <property type="term" value="F:G protein-coupled receptor activity"/>
    <property type="evidence" value="ECO:0007669"/>
    <property type="project" value="UniProtKB-KW"/>
</dbReference>
<evidence type="ECO:0000256" key="12">
    <source>
        <dbReference type="RuleBase" id="RU004424"/>
    </source>
</evidence>
<feature type="transmembrane region" description="Helical" evidence="13">
    <location>
        <begin position="258"/>
        <end position="280"/>
    </location>
</feature>
<accession>A0AAV6ZNS1</accession>
<feature type="transmembrane region" description="Helical" evidence="13">
    <location>
        <begin position="53"/>
        <end position="72"/>
    </location>
</feature>
<evidence type="ECO:0000256" key="4">
    <source>
        <dbReference type="ARBA" id="ARBA00022606"/>
    </source>
</evidence>
<evidence type="ECO:0000256" key="11">
    <source>
        <dbReference type="RuleBase" id="RU004423"/>
    </source>
</evidence>
<evidence type="ECO:0000313" key="14">
    <source>
        <dbReference type="EMBL" id="KAG8548256.1"/>
    </source>
</evidence>
<keyword evidence="3 12" id="KW-0919">Taste</keyword>
<name>A0AAV6ZNS1_ENGPU</name>
<proteinExistence type="inferred from homology"/>
<dbReference type="PANTHER" id="PTHR11394">
    <property type="entry name" value="TASTE RECEPTOR TYPE 2"/>
    <property type="match status" value="1"/>
</dbReference>
<evidence type="ECO:0000256" key="7">
    <source>
        <dbReference type="ARBA" id="ARBA00023040"/>
    </source>
</evidence>
<keyword evidence="10 12" id="KW-0807">Transducer</keyword>
<dbReference type="Proteomes" id="UP000824782">
    <property type="component" value="Unassembled WGS sequence"/>
</dbReference>
<comment type="subcellular location">
    <subcellularLocation>
        <location evidence="1 12">Membrane</location>
        <topology evidence="1 12">Multi-pass membrane protein</topology>
    </subcellularLocation>
</comment>
<evidence type="ECO:0000256" key="10">
    <source>
        <dbReference type="ARBA" id="ARBA00023224"/>
    </source>
</evidence>
<dbReference type="EMBL" id="WNYA01000455">
    <property type="protein sequence ID" value="KAG8548256.1"/>
    <property type="molecule type" value="Genomic_DNA"/>
</dbReference>
<dbReference type="GO" id="GO:0033038">
    <property type="term" value="F:bitter taste receptor activity"/>
    <property type="evidence" value="ECO:0007669"/>
    <property type="project" value="InterPro"/>
</dbReference>
<evidence type="ECO:0000256" key="6">
    <source>
        <dbReference type="ARBA" id="ARBA00022989"/>
    </source>
</evidence>
<feature type="transmembrane region" description="Helical" evidence="13">
    <location>
        <begin position="129"/>
        <end position="151"/>
    </location>
</feature>
<evidence type="ECO:0000256" key="1">
    <source>
        <dbReference type="ARBA" id="ARBA00004141"/>
    </source>
</evidence>
<dbReference type="AlphaFoldDB" id="A0AAV6ZNS1"/>
<comment type="caution">
    <text evidence="14">The sequence shown here is derived from an EMBL/GenBank/DDBJ whole genome shotgun (WGS) entry which is preliminary data.</text>
</comment>
<feature type="transmembrane region" description="Helical" evidence="13">
    <location>
        <begin position="84"/>
        <end position="108"/>
    </location>
</feature>
<evidence type="ECO:0000256" key="8">
    <source>
        <dbReference type="ARBA" id="ARBA00023136"/>
    </source>
</evidence>
<evidence type="ECO:0000256" key="13">
    <source>
        <dbReference type="SAM" id="Phobius"/>
    </source>
</evidence>
<reference evidence="14" key="1">
    <citation type="thesis" date="2020" institute="ProQuest LLC" country="789 East Eisenhower Parkway, Ann Arbor, MI, USA">
        <title>Comparative Genomics and Chromosome Evolution.</title>
        <authorList>
            <person name="Mudd A.B."/>
        </authorList>
    </citation>
    <scope>NUCLEOTIDE SEQUENCE</scope>
    <source>
        <strain evidence="14">237g6f4</strain>
        <tissue evidence="14">Blood</tissue>
    </source>
</reference>
<evidence type="ECO:0000256" key="5">
    <source>
        <dbReference type="ARBA" id="ARBA00022692"/>
    </source>
</evidence>
<protein>
    <recommendedName>
        <fullName evidence="12">Taste receptor type 2</fullName>
    </recommendedName>
</protein>
<evidence type="ECO:0000256" key="9">
    <source>
        <dbReference type="ARBA" id="ARBA00023170"/>
    </source>
</evidence>
<dbReference type="SUPFAM" id="SSF81321">
    <property type="entry name" value="Family A G protein-coupled receptor-like"/>
    <property type="match status" value="1"/>
</dbReference>
<keyword evidence="8 12" id="KW-0472">Membrane</keyword>
<evidence type="ECO:0000256" key="2">
    <source>
        <dbReference type="ARBA" id="ARBA00007376"/>
    </source>
</evidence>
<gene>
    <name evidence="14" type="ORF">GDO81_025944</name>
</gene>
<feature type="transmembrane region" description="Helical" evidence="13">
    <location>
        <begin position="12"/>
        <end position="33"/>
    </location>
</feature>
<feature type="transmembrane region" description="Helical" evidence="13">
    <location>
        <begin position="181"/>
        <end position="202"/>
    </location>
</feature>
<keyword evidence="7 12" id="KW-0297">G-protein coupled receptor</keyword>
<keyword evidence="4 12" id="KW-0716">Sensory transduction</keyword>
<keyword evidence="6 13" id="KW-1133">Transmembrane helix</keyword>
<evidence type="ECO:0000256" key="3">
    <source>
        <dbReference type="ARBA" id="ARBA00022480"/>
    </source>
</evidence>
<dbReference type="InterPro" id="IPR007960">
    <property type="entry name" value="TAS2R"/>
</dbReference>
<dbReference type="PANTHER" id="PTHR11394:SF47">
    <property type="entry name" value="TASTE RECEPTOR TYPE 2 MEMBER 40"/>
    <property type="match status" value="1"/>
</dbReference>
<keyword evidence="5 12" id="KW-0812">Transmembrane</keyword>
<comment type="similarity">
    <text evidence="2 11">Belongs to the G-protein coupled receptor T2R family.</text>
</comment>
<sequence length="312" mass="35281">MVSPNTEVFLVILILEGIVGLFSSLSMIACLSAKEFQKKNLMTYSKILIPQNVSTLCYTIGMSINFYISFLWPELNYMASVFYTVLYMNLYSITSSLWLSSVLCVFYFMKIIPSQPGVFTALKSRIDAVVRWLIILSEVLSLGGSFLSLLIPNLQINPSNSSLPTSNGRDWTDMTFMETVLILNSLPFLIIMMTSIGSAWFLRLYNFQIQKNLATSGMSGVRGYRAAFQTMVRLLVFHISVLFSIIIFTLNVFGYPSWGYWVCVMFLFSFSPVLSVLHIIGNPKLKECFLQMFPSRVGSGDGCLYNEKESEL</sequence>
<dbReference type="GO" id="GO:0016020">
    <property type="term" value="C:membrane"/>
    <property type="evidence" value="ECO:0007669"/>
    <property type="project" value="UniProtKB-SubCell"/>
</dbReference>